<gene>
    <name evidence="2" type="ORF">AB8U03_15195</name>
</gene>
<keyword evidence="3" id="KW-1185">Reference proteome</keyword>
<dbReference type="RefSeq" id="WP_369705413.1">
    <property type="nucleotide sequence ID" value="NZ_JBGEWD010000020.1"/>
</dbReference>
<sequence length="83" mass="8853">MLKIRHKLLSSLIISAPLLLNAGVVTTVHASSVNNESCTTYKTSCKSVKSNNCVTINGAKYDCSKLIQSICTGINGSVYNCTK</sequence>
<keyword evidence="1" id="KW-0732">Signal</keyword>
<dbReference type="Proteomes" id="UP001564657">
    <property type="component" value="Unassembled WGS sequence"/>
</dbReference>
<evidence type="ECO:0000313" key="2">
    <source>
        <dbReference type="EMBL" id="MEY8001518.1"/>
    </source>
</evidence>
<accession>A0ABV4BSQ4</accession>
<feature type="signal peptide" evidence="1">
    <location>
        <begin position="1"/>
        <end position="22"/>
    </location>
</feature>
<evidence type="ECO:0000313" key="3">
    <source>
        <dbReference type="Proteomes" id="UP001564657"/>
    </source>
</evidence>
<comment type="caution">
    <text evidence="2">The sequence shown here is derived from an EMBL/GenBank/DDBJ whole genome shotgun (WGS) entry which is preliminary data.</text>
</comment>
<organism evidence="2 3">
    <name type="scientific">Clostridium moutaii</name>
    <dbReference type="NCBI Taxonomy" id="3240932"/>
    <lineage>
        <taxon>Bacteria</taxon>
        <taxon>Bacillati</taxon>
        <taxon>Bacillota</taxon>
        <taxon>Clostridia</taxon>
        <taxon>Eubacteriales</taxon>
        <taxon>Clostridiaceae</taxon>
        <taxon>Clostridium</taxon>
    </lineage>
</organism>
<name>A0ABV4BSQ4_9CLOT</name>
<proteinExistence type="predicted"/>
<evidence type="ECO:0000256" key="1">
    <source>
        <dbReference type="SAM" id="SignalP"/>
    </source>
</evidence>
<dbReference type="EMBL" id="JBGEWD010000020">
    <property type="protein sequence ID" value="MEY8001518.1"/>
    <property type="molecule type" value="Genomic_DNA"/>
</dbReference>
<reference evidence="2 3" key="1">
    <citation type="submission" date="2024-08" db="EMBL/GenBank/DDBJ databases">
        <title>Clostridium lapicellarii sp. nov., and Clostridium renhuaiense sp. nov., two species isolated from the mud in a fermentation cellar used for producing sauce-flavour Chinese liquors.</title>
        <authorList>
            <person name="Yang F."/>
            <person name="Wang H."/>
            <person name="Chen L.Q."/>
            <person name="Zhou N."/>
            <person name="Lu J.J."/>
            <person name="Pu X.X."/>
            <person name="Wan B."/>
            <person name="Wang L."/>
            <person name="Liu S.J."/>
        </authorList>
    </citation>
    <scope>NUCLEOTIDE SEQUENCE [LARGE SCALE GENOMIC DNA]</scope>
    <source>
        <strain evidence="2 3">MT-5</strain>
    </source>
</reference>
<feature type="chain" id="PRO_5045532884" evidence="1">
    <location>
        <begin position="23"/>
        <end position="83"/>
    </location>
</feature>
<protein>
    <submittedName>
        <fullName evidence="2">Uncharacterized protein</fullName>
    </submittedName>
</protein>